<feature type="region of interest" description="Disordered" evidence="1">
    <location>
        <begin position="127"/>
        <end position="182"/>
    </location>
</feature>
<feature type="compositionally biased region" description="Basic and acidic residues" evidence="1">
    <location>
        <begin position="17"/>
        <end position="27"/>
    </location>
</feature>
<organism evidence="2 3">
    <name type="scientific">Nasonia vitripennis</name>
    <name type="common">Parasitic wasp</name>
    <dbReference type="NCBI Taxonomy" id="7425"/>
    <lineage>
        <taxon>Eukaryota</taxon>
        <taxon>Metazoa</taxon>
        <taxon>Ecdysozoa</taxon>
        <taxon>Arthropoda</taxon>
        <taxon>Hexapoda</taxon>
        <taxon>Insecta</taxon>
        <taxon>Pterygota</taxon>
        <taxon>Neoptera</taxon>
        <taxon>Endopterygota</taxon>
        <taxon>Hymenoptera</taxon>
        <taxon>Apocrita</taxon>
        <taxon>Proctotrupomorpha</taxon>
        <taxon>Chalcidoidea</taxon>
        <taxon>Pteromalidae</taxon>
        <taxon>Pteromalinae</taxon>
        <taxon>Nasonia</taxon>
    </lineage>
</organism>
<name>A0A7M7T881_NASVI</name>
<evidence type="ECO:0000313" key="3">
    <source>
        <dbReference type="Proteomes" id="UP000002358"/>
    </source>
</evidence>
<dbReference type="RefSeq" id="XP_031781784.1">
    <property type="nucleotide sequence ID" value="XM_031925924.1"/>
</dbReference>
<dbReference type="OrthoDB" id="7555353at2759"/>
<dbReference type="Proteomes" id="UP000002358">
    <property type="component" value="Unassembled WGS sequence"/>
</dbReference>
<dbReference type="AlphaFoldDB" id="A0A7M7T881"/>
<dbReference type="EnsemblMetazoa" id="XM_031925924">
    <property type="protein sequence ID" value="XP_031781784"/>
    <property type="gene ID" value="LOC103318066"/>
</dbReference>
<keyword evidence="3" id="KW-1185">Reference proteome</keyword>
<dbReference type="GeneID" id="103318066"/>
<dbReference type="SMR" id="A0A7M7T881"/>
<evidence type="ECO:0000256" key="1">
    <source>
        <dbReference type="SAM" id="MobiDB-lite"/>
    </source>
</evidence>
<evidence type="ECO:0000313" key="2">
    <source>
        <dbReference type="EnsemblMetazoa" id="XP_031781784"/>
    </source>
</evidence>
<feature type="compositionally biased region" description="Low complexity" evidence="1">
    <location>
        <begin position="161"/>
        <end position="182"/>
    </location>
</feature>
<accession>A0A7M7T881</accession>
<feature type="region of interest" description="Disordered" evidence="1">
    <location>
        <begin position="1"/>
        <end position="30"/>
    </location>
</feature>
<dbReference type="InParanoid" id="A0A7M7T881"/>
<proteinExistence type="predicted"/>
<sequence>MADGKPKGAGNSGEKSAAIKDKEEKKKVITRQSTLEGLVGGRKVTFKDEAEMKKVWDELGAMKEQNKKMKEKIAKEGKERDIEMRKIESVVRELKEELKSGKEKMEAMEEKVESLESTVAELNERLTAATERQAETSAETGEERFHAGATEGARGSTWSLRSGTSMRSMRSSRSTVRSGSSWGSVKGLAEHMVELERLIGKKDEVKDWVEKLIEEKLGTEVKVETARIGGGRSRVDRVVIAKLRSEEEKRKVMKNKSKLRGTNIYIEHDLSYEERRKQEEIKRWCMENKRKGWNIRIGIGRVAIDGQWIRWEEEDRIKEIEAEDNKRQEKVTKQLEWMRENRSVVTEGEIGGEKVDGEENFE</sequence>
<dbReference type="KEGG" id="nvi:103318066"/>
<protein>
    <submittedName>
        <fullName evidence="2">Uncharacterized protein</fullName>
    </submittedName>
</protein>
<reference evidence="2" key="1">
    <citation type="submission" date="2021-01" db="UniProtKB">
        <authorList>
            <consortium name="EnsemblMetazoa"/>
        </authorList>
    </citation>
    <scope>IDENTIFICATION</scope>
</reference>